<proteinExistence type="predicted"/>
<organism evidence="1 2">
    <name type="scientific">Panagrellus redivivus</name>
    <name type="common">Microworm</name>
    <dbReference type="NCBI Taxonomy" id="6233"/>
    <lineage>
        <taxon>Eukaryota</taxon>
        <taxon>Metazoa</taxon>
        <taxon>Ecdysozoa</taxon>
        <taxon>Nematoda</taxon>
        <taxon>Chromadorea</taxon>
        <taxon>Rhabditida</taxon>
        <taxon>Tylenchina</taxon>
        <taxon>Panagrolaimomorpha</taxon>
        <taxon>Panagrolaimoidea</taxon>
        <taxon>Panagrolaimidae</taxon>
        <taxon>Panagrellus</taxon>
    </lineage>
</organism>
<evidence type="ECO:0000313" key="2">
    <source>
        <dbReference type="WBParaSite" id="Pan_g9344.t2"/>
    </source>
</evidence>
<reference evidence="1" key="1">
    <citation type="journal article" date="2013" name="Genetics">
        <title>The draft genome and transcriptome of Panagrellus redivivus are shaped by the harsh demands of a free-living lifestyle.</title>
        <authorList>
            <person name="Srinivasan J."/>
            <person name="Dillman A.R."/>
            <person name="Macchietto M.G."/>
            <person name="Heikkinen L."/>
            <person name="Lakso M."/>
            <person name="Fracchia K.M."/>
            <person name="Antoshechkin I."/>
            <person name="Mortazavi A."/>
            <person name="Wong G."/>
            <person name="Sternberg P.W."/>
        </authorList>
    </citation>
    <scope>NUCLEOTIDE SEQUENCE [LARGE SCALE GENOMIC DNA]</scope>
    <source>
        <strain evidence="1">MT8872</strain>
    </source>
</reference>
<reference evidence="2" key="2">
    <citation type="submission" date="2020-10" db="UniProtKB">
        <authorList>
            <consortium name="WormBaseParasite"/>
        </authorList>
    </citation>
    <scope>IDENTIFICATION</scope>
</reference>
<keyword evidence="1" id="KW-1185">Reference proteome</keyword>
<dbReference type="WBParaSite" id="Pan_g9344.t2">
    <property type="protein sequence ID" value="Pan_g9344.t2"/>
    <property type="gene ID" value="Pan_g9344"/>
</dbReference>
<dbReference type="AlphaFoldDB" id="A0A7E4W9S1"/>
<evidence type="ECO:0000313" key="1">
    <source>
        <dbReference type="Proteomes" id="UP000492821"/>
    </source>
</evidence>
<protein>
    <submittedName>
        <fullName evidence="2">Phlebovirus glycoprotein G2 fusion domain-containing protein</fullName>
    </submittedName>
</protein>
<accession>A0A7E4W9S1</accession>
<name>A0A7E4W9S1_PANRE</name>
<dbReference type="Proteomes" id="UP000492821">
    <property type="component" value="Unassembled WGS sequence"/>
</dbReference>
<sequence>MFLIRLRSTYYTPLSTLPATDVNHNLCTAAFPVVGCLDGPTEPCMHASSWPGFQAPSVHHLSVHVLCYELAFCQCPPLQNQENCNASAVTATLAPAFPLKTNPFTKIAIGVVADRHISIRYGLRNQRSRRHRSRSSSGLAAPRSVFVVVVSLASSTFTWTDSPGAAPRAGMTHDEHDPGQKMVVRTCGAF</sequence>